<reference evidence="2" key="1">
    <citation type="submission" date="2018-03" db="EMBL/GenBank/DDBJ databases">
        <title>Ecological and genomic features of two cosmopolitan and abundant freshwater picocyanobacteria.</title>
        <authorList>
            <person name="Cabello-Yeves P.J."/>
            <person name="Picazo A."/>
            <person name="Camacho A."/>
            <person name="Callieri C."/>
            <person name="Rosselli R."/>
            <person name="Roda-Garcia J."/>
            <person name="Coutinho F.H."/>
            <person name="Rodriguez-Valera F."/>
        </authorList>
    </citation>
    <scope>NUCLEOTIDE SEQUENCE [LARGE SCALE GENOMIC DNA]</scope>
    <source>
        <strain evidence="2">Tous</strain>
    </source>
</reference>
<dbReference type="AlphaFoldDB" id="A0A2P7ED50"/>
<keyword evidence="2" id="KW-1185">Reference proteome</keyword>
<dbReference type="EMBL" id="PXVC01000047">
    <property type="protein sequence ID" value="PSI01148.1"/>
    <property type="molecule type" value="Genomic_DNA"/>
</dbReference>
<evidence type="ECO:0000313" key="2">
    <source>
        <dbReference type="Proteomes" id="UP000240206"/>
    </source>
</evidence>
<dbReference type="Proteomes" id="UP000240206">
    <property type="component" value="Unassembled WGS sequence"/>
</dbReference>
<accession>A0A2P7ED50</accession>
<proteinExistence type="predicted"/>
<dbReference type="STRING" id="1910958.BTM30_08210"/>
<gene>
    <name evidence="1" type="ORF">C7K08_09415</name>
</gene>
<name>A0A2P7ED50_9SYNE</name>
<comment type="caution">
    <text evidence="1">The sequence shown here is derived from an EMBL/GenBank/DDBJ whole genome shotgun (WGS) entry which is preliminary data.</text>
</comment>
<dbReference type="RefSeq" id="WP_106500383.1">
    <property type="nucleotide sequence ID" value="NZ_PXVC01000047.1"/>
</dbReference>
<evidence type="ECO:0000313" key="1">
    <source>
        <dbReference type="EMBL" id="PSI01148.1"/>
    </source>
</evidence>
<organism evidence="1 2">
    <name type="scientific">Synechococcus lacustris str. Tous</name>
    <dbReference type="NCBI Taxonomy" id="1910958"/>
    <lineage>
        <taxon>Bacteria</taxon>
        <taxon>Bacillati</taxon>
        <taxon>Cyanobacteriota</taxon>
        <taxon>Cyanophyceae</taxon>
        <taxon>Synechococcales</taxon>
        <taxon>Synechococcaceae</taxon>
        <taxon>Synechococcus</taxon>
    </lineage>
</organism>
<protein>
    <submittedName>
        <fullName evidence="1">Uncharacterized protein</fullName>
    </submittedName>
</protein>
<sequence>MPKYIISAEGCDPLTLDCPGCSADALKLALEPKGMLAFRVQKRSPDGLSYWFEVDFNSDGHNANAETSCYSQLVCVQKQT</sequence>